<feature type="transmembrane region" description="Helical" evidence="1">
    <location>
        <begin position="109"/>
        <end position="134"/>
    </location>
</feature>
<name>A0A6N3GRM6_ENTCA</name>
<feature type="transmembrane region" description="Helical" evidence="1">
    <location>
        <begin position="12"/>
        <end position="39"/>
    </location>
</feature>
<accession>A0A6N3GRM6</accession>
<sequence length="225" mass="25321">MTIEKITKINEGLLAFLTLIALHFLWLSVTLLGGVLFGIGPASYAMMKYYDCWLRLHERPPLIKSFFYYSKERFRQSVLISWLFLIIAAIVITNIFAPFPWFIQVANVLFLIAFLFLFMHVYTVMAATNFVTVFEILRGSVLLGLGYLHYSIISWTILIVGYLVLGSYFLIGLFLMGSSLVGGVFALAGKKILQDIHPIETDQVVSKTASTTEQTVASKGDEVII</sequence>
<dbReference type="RefSeq" id="WP_421758639.1">
    <property type="nucleotide sequence ID" value="NZ_CACRTX010000021.1"/>
</dbReference>
<dbReference type="Pfam" id="PF04854">
    <property type="entry name" value="DUF624"/>
    <property type="match status" value="1"/>
</dbReference>
<dbReference type="AlphaFoldDB" id="A0A6N3GRM6"/>
<protein>
    <recommendedName>
        <fullName evidence="3">DUF624 domain-containing protein</fullName>
    </recommendedName>
</protein>
<dbReference type="EMBL" id="CACRTX010000021">
    <property type="protein sequence ID" value="VYU66985.1"/>
    <property type="molecule type" value="Genomic_DNA"/>
</dbReference>
<gene>
    <name evidence="2" type="ORF">ECLFYP2_01105</name>
</gene>
<dbReference type="InterPro" id="IPR006938">
    <property type="entry name" value="DUF624"/>
</dbReference>
<organism evidence="2">
    <name type="scientific">Enterococcus casseliflavus</name>
    <name type="common">Enterococcus flavescens</name>
    <dbReference type="NCBI Taxonomy" id="37734"/>
    <lineage>
        <taxon>Bacteria</taxon>
        <taxon>Bacillati</taxon>
        <taxon>Bacillota</taxon>
        <taxon>Bacilli</taxon>
        <taxon>Lactobacillales</taxon>
        <taxon>Enterococcaceae</taxon>
        <taxon>Enterococcus</taxon>
    </lineage>
</organism>
<evidence type="ECO:0000313" key="2">
    <source>
        <dbReference type="EMBL" id="VYU66985.1"/>
    </source>
</evidence>
<evidence type="ECO:0008006" key="3">
    <source>
        <dbReference type="Google" id="ProtNLM"/>
    </source>
</evidence>
<proteinExistence type="predicted"/>
<feature type="transmembrane region" description="Helical" evidence="1">
    <location>
        <begin position="79"/>
        <end position="103"/>
    </location>
</feature>
<keyword evidence="1" id="KW-0812">Transmembrane</keyword>
<keyword evidence="1" id="KW-0472">Membrane</keyword>
<evidence type="ECO:0000256" key="1">
    <source>
        <dbReference type="SAM" id="Phobius"/>
    </source>
</evidence>
<feature type="transmembrane region" description="Helical" evidence="1">
    <location>
        <begin position="168"/>
        <end position="188"/>
    </location>
</feature>
<reference evidence="2" key="1">
    <citation type="submission" date="2019-11" db="EMBL/GenBank/DDBJ databases">
        <authorList>
            <person name="Feng L."/>
        </authorList>
    </citation>
    <scope>NUCLEOTIDE SEQUENCE</scope>
    <source>
        <strain evidence="2">ECasseliflavusLFYP2</strain>
    </source>
</reference>
<feature type="transmembrane region" description="Helical" evidence="1">
    <location>
        <begin position="141"/>
        <end position="162"/>
    </location>
</feature>
<keyword evidence="1" id="KW-1133">Transmembrane helix</keyword>